<comment type="caution">
    <text evidence="1">The sequence shown here is derived from an EMBL/GenBank/DDBJ whole genome shotgun (WGS) entry which is preliminary data.</text>
</comment>
<keyword evidence="2" id="KW-1185">Reference proteome</keyword>
<dbReference type="Proteomes" id="UP001638806">
    <property type="component" value="Unassembled WGS sequence"/>
</dbReference>
<gene>
    <name evidence="1" type="ORF">ACCO45_008811</name>
</gene>
<protein>
    <submittedName>
        <fullName evidence="1">Uncharacterized protein</fullName>
    </submittedName>
</protein>
<organism evidence="1 2">
    <name type="scientific">Purpureocillium lilacinum</name>
    <name type="common">Paecilomyces lilacinus</name>
    <dbReference type="NCBI Taxonomy" id="33203"/>
    <lineage>
        <taxon>Eukaryota</taxon>
        <taxon>Fungi</taxon>
        <taxon>Dikarya</taxon>
        <taxon>Ascomycota</taxon>
        <taxon>Pezizomycotina</taxon>
        <taxon>Sordariomycetes</taxon>
        <taxon>Hypocreomycetidae</taxon>
        <taxon>Hypocreales</taxon>
        <taxon>Ophiocordycipitaceae</taxon>
        <taxon>Purpureocillium</taxon>
    </lineage>
</organism>
<proteinExistence type="predicted"/>
<evidence type="ECO:0000313" key="2">
    <source>
        <dbReference type="Proteomes" id="UP001638806"/>
    </source>
</evidence>
<evidence type="ECO:0000313" key="1">
    <source>
        <dbReference type="EMBL" id="KAL3955965.1"/>
    </source>
</evidence>
<sequence length="132" mass="13079">MDGSPGGSTVVAATYYKLPRTVAAVAAAGAGAGAGAAARRLREVGRACNLAALALSLPGPGCGSDKVLAVTVQNGAPYFTLRCPVGVLPGSIKAAKWTLASPSLLWPLVGVIVVAFAARSGHARRLLSTAPS</sequence>
<accession>A0ACC4DHU0</accession>
<reference evidence="1" key="1">
    <citation type="submission" date="2024-12" db="EMBL/GenBank/DDBJ databases">
        <title>Comparative genomics and development of molecular markers within Purpureocillium lilacinum and among Purpureocillium species.</title>
        <authorList>
            <person name="Yeh Z.-Y."/>
            <person name="Ni N.-T."/>
            <person name="Lo P.-H."/>
            <person name="Mushyakhwo K."/>
            <person name="Lin C.-F."/>
            <person name="Nai Y.-S."/>
        </authorList>
    </citation>
    <scope>NUCLEOTIDE SEQUENCE</scope>
    <source>
        <strain evidence="1">NCHU-NPUST-175</strain>
    </source>
</reference>
<dbReference type="EMBL" id="JBGNUJ010000008">
    <property type="protein sequence ID" value="KAL3955965.1"/>
    <property type="molecule type" value="Genomic_DNA"/>
</dbReference>
<name>A0ACC4DHU0_PURLI</name>